<accession>A0A540NEA0</accession>
<protein>
    <submittedName>
        <fullName evidence="2">Uncharacterized protein</fullName>
    </submittedName>
</protein>
<dbReference type="AlphaFoldDB" id="A0A540NEA0"/>
<name>A0A540NEA0_MALBA</name>
<keyword evidence="3" id="KW-1185">Reference proteome</keyword>
<reference evidence="2 3" key="1">
    <citation type="journal article" date="2019" name="G3 (Bethesda)">
        <title>Sequencing of a Wild Apple (Malus baccata) Genome Unravels the Differences Between Cultivated and Wild Apple Species Regarding Disease Resistance and Cold Tolerance.</title>
        <authorList>
            <person name="Chen X."/>
        </authorList>
    </citation>
    <scope>NUCLEOTIDE SEQUENCE [LARGE SCALE GENOMIC DNA]</scope>
    <source>
        <strain evidence="3">cv. Shandingzi</strain>
        <tissue evidence="2">Leaves</tissue>
    </source>
</reference>
<evidence type="ECO:0000313" key="2">
    <source>
        <dbReference type="EMBL" id="TQE09358.1"/>
    </source>
</evidence>
<evidence type="ECO:0000256" key="1">
    <source>
        <dbReference type="SAM" id="MobiDB-lite"/>
    </source>
</evidence>
<feature type="region of interest" description="Disordered" evidence="1">
    <location>
        <begin position="1"/>
        <end position="25"/>
    </location>
</feature>
<feature type="compositionally biased region" description="Low complexity" evidence="1">
    <location>
        <begin position="1"/>
        <end position="13"/>
    </location>
</feature>
<gene>
    <name evidence="2" type="ORF">C1H46_004995</name>
</gene>
<comment type="caution">
    <text evidence="2">The sequence shown here is derived from an EMBL/GenBank/DDBJ whole genome shotgun (WGS) entry which is preliminary data.</text>
</comment>
<proteinExistence type="predicted"/>
<dbReference type="EMBL" id="VIEB01000058">
    <property type="protein sequence ID" value="TQE09358.1"/>
    <property type="molecule type" value="Genomic_DNA"/>
</dbReference>
<evidence type="ECO:0000313" key="3">
    <source>
        <dbReference type="Proteomes" id="UP000315295"/>
    </source>
</evidence>
<organism evidence="2 3">
    <name type="scientific">Malus baccata</name>
    <name type="common">Siberian crab apple</name>
    <name type="synonym">Pyrus baccata</name>
    <dbReference type="NCBI Taxonomy" id="106549"/>
    <lineage>
        <taxon>Eukaryota</taxon>
        <taxon>Viridiplantae</taxon>
        <taxon>Streptophyta</taxon>
        <taxon>Embryophyta</taxon>
        <taxon>Tracheophyta</taxon>
        <taxon>Spermatophyta</taxon>
        <taxon>Magnoliopsida</taxon>
        <taxon>eudicotyledons</taxon>
        <taxon>Gunneridae</taxon>
        <taxon>Pentapetalae</taxon>
        <taxon>rosids</taxon>
        <taxon>fabids</taxon>
        <taxon>Rosales</taxon>
        <taxon>Rosaceae</taxon>
        <taxon>Amygdaloideae</taxon>
        <taxon>Maleae</taxon>
        <taxon>Malus</taxon>
    </lineage>
</organism>
<sequence length="240" mass="27364">MSTMLESSTSSMTHPLLSARRSHRRPRPIKFASASTTVKERADTVRDVGSIVRHHSWRFVPQETKDSVLHELSHHYDLEDLDTNQAKFDDPVDTLAHGCPLELVKCPENWAWLCTHFQDEKYLVGSKFPEIDTFKEVYVRPGDEFTKGLHAQRAALEAESITHGAENITLHVEKQRGEERGRSYCRKLLSLVLTLEAESSTLRVEKEREQRATAESSLKSSKLNQYLSLSSLKLSELGFE</sequence>
<dbReference type="Proteomes" id="UP000315295">
    <property type="component" value="Unassembled WGS sequence"/>
</dbReference>